<evidence type="ECO:0000313" key="8">
    <source>
        <dbReference type="Proteomes" id="UP000219565"/>
    </source>
</evidence>
<dbReference type="Proteomes" id="UP000219565">
    <property type="component" value="Unassembled WGS sequence"/>
</dbReference>
<gene>
    <name evidence="7" type="ORF">SAMN04244553_3959</name>
</gene>
<protein>
    <submittedName>
        <fullName evidence="7">Threonine/homoserine/homoserine lactone efflux protein</fullName>
    </submittedName>
</protein>
<evidence type="ECO:0000256" key="3">
    <source>
        <dbReference type="ARBA" id="ARBA00022692"/>
    </source>
</evidence>
<dbReference type="PANTHER" id="PTHR30086">
    <property type="entry name" value="ARGININE EXPORTER PROTEIN ARGO"/>
    <property type="match status" value="1"/>
</dbReference>
<dbReference type="AlphaFoldDB" id="A0A285LQ39"/>
<feature type="transmembrane region" description="Helical" evidence="6">
    <location>
        <begin position="36"/>
        <end position="60"/>
    </location>
</feature>
<feature type="transmembrane region" description="Helical" evidence="6">
    <location>
        <begin position="110"/>
        <end position="132"/>
    </location>
</feature>
<keyword evidence="5 6" id="KW-0472">Membrane</keyword>
<sequence length="206" mass="21798">MSIEFLLTTLVIVATPGTGVLFTLAAGLSRGVRASVVAAFGCTLGIVPHMIAAVTGLAALLNTSAVAFQTLKYLGVAYLLYMAWNTLRDKGALAIPDAGTERAAPRARQVITSAVLLNILNPKLTIFFFAFLPQFVPEGAPNALARMLELSGIFMLATFVVFAGYGACAATVRTYVIARPVVVTWMRRVFGASFVALAGRLAVQNQ</sequence>
<dbReference type="Pfam" id="PF01810">
    <property type="entry name" value="LysE"/>
    <property type="match status" value="1"/>
</dbReference>
<comment type="subcellular location">
    <subcellularLocation>
        <location evidence="1">Cell membrane</location>
        <topology evidence="1">Multi-pass membrane protein</topology>
    </subcellularLocation>
</comment>
<feature type="transmembrane region" description="Helical" evidence="6">
    <location>
        <begin position="152"/>
        <end position="178"/>
    </location>
</feature>
<keyword evidence="2" id="KW-1003">Cell membrane</keyword>
<reference evidence="8" key="1">
    <citation type="submission" date="2017-09" db="EMBL/GenBank/DDBJ databases">
        <authorList>
            <person name="Varghese N."/>
            <person name="Submissions S."/>
        </authorList>
    </citation>
    <scope>NUCLEOTIDE SEQUENCE [LARGE SCALE GENOMIC DNA]</scope>
    <source>
        <strain evidence="8">DSM 45537</strain>
    </source>
</reference>
<dbReference type="GO" id="GO:0005886">
    <property type="term" value="C:plasma membrane"/>
    <property type="evidence" value="ECO:0007669"/>
    <property type="project" value="UniProtKB-SubCell"/>
</dbReference>
<dbReference type="InterPro" id="IPR001123">
    <property type="entry name" value="LeuE-type"/>
</dbReference>
<dbReference type="EMBL" id="OBEG01000004">
    <property type="protein sequence ID" value="SNY87028.1"/>
    <property type="molecule type" value="Genomic_DNA"/>
</dbReference>
<dbReference type="STRING" id="1379680.GCA_001612615_05293"/>
<dbReference type="PANTHER" id="PTHR30086:SF14">
    <property type="entry name" value="HOMOSERINE_HOMOSERINE LACTONE EFFLUX PROTEIN"/>
    <property type="match status" value="1"/>
</dbReference>
<accession>A0A285LQ39</accession>
<name>A0A285LQ39_9NOCA</name>
<feature type="transmembrane region" description="Helical" evidence="6">
    <location>
        <begin position="66"/>
        <end position="84"/>
    </location>
</feature>
<evidence type="ECO:0000313" key="7">
    <source>
        <dbReference type="EMBL" id="SNY87028.1"/>
    </source>
</evidence>
<proteinExistence type="predicted"/>
<keyword evidence="8" id="KW-1185">Reference proteome</keyword>
<feature type="transmembrane region" description="Helical" evidence="6">
    <location>
        <begin position="6"/>
        <end position="29"/>
    </location>
</feature>
<evidence type="ECO:0000256" key="2">
    <source>
        <dbReference type="ARBA" id="ARBA00022475"/>
    </source>
</evidence>
<keyword evidence="4 6" id="KW-1133">Transmembrane helix</keyword>
<dbReference type="PIRSF" id="PIRSF006324">
    <property type="entry name" value="LeuE"/>
    <property type="match status" value="1"/>
</dbReference>
<dbReference type="GO" id="GO:0042970">
    <property type="term" value="F:homoserine transmembrane transporter activity"/>
    <property type="evidence" value="ECO:0007669"/>
    <property type="project" value="TreeGrafter"/>
</dbReference>
<organism evidence="7 8">
    <name type="scientific">Nocardia amikacinitolerans</name>
    <dbReference type="NCBI Taxonomy" id="756689"/>
    <lineage>
        <taxon>Bacteria</taxon>
        <taxon>Bacillati</taxon>
        <taxon>Actinomycetota</taxon>
        <taxon>Actinomycetes</taxon>
        <taxon>Mycobacteriales</taxon>
        <taxon>Nocardiaceae</taxon>
        <taxon>Nocardia</taxon>
    </lineage>
</organism>
<evidence type="ECO:0000256" key="6">
    <source>
        <dbReference type="SAM" id="Phobius"/>
    </source>
</evidence>
<dbReference type="OrthoDB" id="9784202at2"/>
<evidence type="ECO:0000256" key="5">
    <source>
        <dbReference type="ARBA" id="ARBA00023136"/>
    </source>
</evidence>
<keyword evidence="3 6" id="KW-0812">Transmembrane</keyword>
<evidence type="ECO:0000256" key="1">
    <source>
        <dbReference type="ARBA" id="ARBA00004651"/>
    </source>
</evidence>
<evidence type="ECO:0000256" key="4">
    <source>
        <dbReference type="ARBA" id="ARBA00022989"/>
    </source>
</evidence>
<dbReference type="RefSeq" id="WP_097246154.1">
    <property type="nucleotide sequence ID" value="NZ_JAMTCW010000002.1"/>
</dbReference>